<dbReference type="GO" id="GO:0046873">
    <property type="term" value="F:metal ion transmembrane transporter activity"/>
    <property type="evidence" value="ECO:0007669"/>
    <property type="project" value="InterPro"/>
</dbReference>
<evidence type="ECO:0000256" key="4">
    <source>
        <dbReference type="ARBA" id="ARBA00023136"/>
    </source>
</evidence>
<dbReference type="Pfam" id="PF01544">
    <property type="entry name" value="CorA"/>
    <property type="match status" value="1"/>
</dbReference>
<dbReference type="GO" id="GO:0016020">
    <property type="term" value="C:membrane"/>
    <property type="evidence" value="ECO:0007669"/>
    <property type="project" value="UniProtKB-SubCell"/>
</dbReference>
<keyword evidence="7" id="KW-1185">Reference proteome</keyword>
<dbReference type="OrthoDB" id="3231000at2759"/>
<keyword evidence="4 5" id="KW-0472">Membrane</keyword>
<keyword evidence="3 5" id="KW-1133">Transmembrane helix</keyword>
<name>A0A8H7T5M7_9HELO</name>
<dbReference type="Proteomes" id="UP000664132">
    <property type="component" value="Unassembled WGS sequence"/>
</dbReference>
<organism evidence="6 7">
    <name type="scientific">Cadophora malorum</name>
    <dbReference type="NCBI Taxonomy" id="108018"/>
    <lineage>
        <taxon>Eukaryota</taxon>
        <taxon>Fungi</taxon>
        <taxon>Dikarya</taxon>
        <taxon>Ascomycota</taxon>
        <taxon>Pezizomycotina</taxon>
        <taxon>Leotiomycetes</taxon>
        <taxon>Helotiales</taxon>
        <taxon>Ploettnerulaceae</taxon>
        <taxon>Cadophora</taxon>
    </lineage>
</organism>
<gene>
    <name evidence="6" type="ORF">IFR04_013306</name>
</gene>
<dbReference type="InterPro" id="IPR045863">
    <property type="entry name" value="CorA_TM1_TM2"/>
</dbReference>
<feature type="transmembrane region" description="Helical" evidence="5">
    <location>
        <begin position="472"/>
        <end position="491"/>
    </location>
</feature>
<sequence length="518" mass="59340">MDVPFSDEPRDRIKYIDFIRSCFRYYPEAIAYYERLIDHLNDLGTQSSLQCVELFELIASPTTQSYPRNFPFRIADWNDAQLLPRIALLNGFPSPPRIAFLGARFCIRPEFFLANLAFNGKRGPQGGYYELPTLPSLGENLIRVHFVSPLKSLENNAKINLISRRRSDLEKACSKHEKALAHDRRFGATRYRRINLHDSQICSVEQAVSFTVAREGESWYDQGTNFIVPEGLPWSKQSSNGRPMGTIALVPYNSVVEPEIEASSANGDVASLQRDLDQFHPLKRITLHDEVDAALLRSDPFFLLASILQTSLLSWAQLLNVLKEVIRGGEHTEELSNEDLRYDLDQLRYHIGIVHRAKELVSETLELVRQGGCASWPKPNFEEQQTRKGVIQRQLERDCMNITDRCSFMIADYESATAVLVGFAQLKASERQMTQAKEVHSLTKLATLFLPLSFTATIYGMNISQWQPALSLFWFLGTSAVFLILTFLYLYKSWWLDNIRDVWVFLRGQSRKRRGKAV</sequence>
<evidence type="ECO:0000256" key="5">
    <source>
        <dbReference type="SAM" id="Phobius"/>
    </source>
</evidence>
<dbReference type="Gene3D" id="1.20.58.340">
    <property type="entry name" value="Magnesium transport protein CorA, transmembrane region"/>
    <property type="match status" value="1"/>
</dbReference>
<evidence type="ECO:0000256" key="1">
    <source>
        <dbReference type="ARBA" id="ARBA00004141"/>
    </source>
</evidence>
<dbReference type="EMBL" id="JAFJYH010000307">
    <property type="protein sequence ID" value="KAG4413572.1"/>
    <property type="molecule type" value="Genomic_DNA"/>
</dbReference>
<dbReference type="AlphaFoldDB" id="A0A8H7T5M7"/>
<dbReference type="SUPFAM" id="SSF144083">
    <property type="entry name" value="Magnesium transport protein CorA, transmembrane region"/>
    <property type="match status" value="1"/>
</dbReference>
<evidence type="ECO:0000256" key="2">
    <source>
        <dbReference type="ARBA" id="ARBA00022692"/>
    </source>
</evidence>
<dbReference type="InterPro" id="IPR002523">
    <property type="entry name" value="MgTranspt_CorA/ZnTranspt_ZntB"/>
</dbReference>
<accession>A0A8H7T5M7</accession>
<proteinExistence type="predicted"/>
<comment type="subcellular location">
    <subcellularLocation>
        <location evidence="1">Membrane</location>
        <topology evidence="1">Multi-pass membrane protein</topology>
    </subcellularLocation>
</comment>
<evidence type="ECO:0000313" key="7">
    <source>
        <dbReference type="Proteomes" id="UP000664132"/>
    </source>
</evidence>
<comment type="caution">
    <text evidence="6">The sequence shown here is derived from an EMBL/GenBank/DDBJ whole genome shotgun (WGS) entry which is preliminary data.</text>
</comment>
<protein>
    <submittedName>
        <fullName evidence="6">Uncharacterized protein</fullName>
    </submittedName>
</protein>
<reference evidence="6" key="1">
    <citation type="submission" date="2021-02" db="EMBL/GenBank/DDBJ databases">
        <title>Genome sequence Cadophora malorum strain M34.</title>
        <authorList>
            <person name="Stefanovic E."/>
            <person name="Vu D."/>
            <person name="Scully C."/>
            <person name="Dijksterhuis J."/>
            <person name="Roader J."/>
            <person name="Houbraken J."/>
        </authorList>
    </citation>
    <scope>NUCLEOTIDE SEQUENCE</scope>
    <source>
        <strain evidence="6">M34</strain>
    </source>
</reference>
<evidence type="ECO:0000256" key="3">
    <source>
        <dbReference type="ARBA" id="ARBA00022989"/>
    </source>
</evidence>
<evidence type="ECO:0000313" key="6">
    <source>
        <dbReference type="EMBL" id="KAG4413572.1"/>
    </source>
</evidence>
<keyword evidence="2 5" id="KW-0812">Transmembrane</keyword>